<reference evidence="1 2" key="1">
    <citation type="journal article" date="2019" name="Nat. Ecol. Evol.">
        <title>Megaphylogeny resolves global patterns of mushroom evolution.</title>
        <authorList>
            <person name="Varga T."/>
            <person name="Krizsan K."/>
            <person name="Foldi C."/>
            <person name="Dima B."/>
            <person name="Sanchez-Garcia M."/>
            <person name="Sanchez-Ramirez S."/>
            <person name="Szollosi G.J."/>
            <person name="Szarkandi J.G."/>
            <person name="Papp V."/>
            <person name="Albert L."/>
            <person name="Andreopoulos W."/>
            <person name="Angelini C."/>
            <person name="Antonin V."/>
            <person name="Barry K.W."/>
            <person name="Bougher N.L."/>
            <person name="Buchanan P."/>
            <person name="Buyck B."/>
            <person name="Bense V."/>
            <person name="Catcheside P."/>
            <person name="Chovatia M."/>
            <person name="Cooper J."/>
            <person name="Damon W."/>
            <person name="Desjardin D."/>
            <person name="Finy P."/>
            <person name="Geml J."/>
            <person name="Haridas S."/>
            <person name="Hughes K."/>
            <person name="Justo A."/>
            <person name="Karasinski D."/>
            <person name="Kautmanova I."/>
            <person name="Kiss B."/>
            <person name="Kocsube S."/>
            <person name="Kotiranta H."/>
            <person name="LaButti K.M."/>
            <person name="Lechner B.E."/>
            <person name="Liimatainen K."/>
            <person name="Lipzen A."/>
            <person name="Lukacs Z."/>
            <person name="Mihaltcheva S."/>
            <person name="Morgado L.N."/>
            <person name="Niskanen T."/>
            <person name="Noordeloos M.E."/>
            <person name="Ohm R.A."/>
            <person name="Ortiz-Santana B."/>
            <person name="Ovrebo C."/>
            <person name="Racz N."/>
            <person name="Riley R."/>
            <person name="Savchenko A."/>
            <person name="Shiryaev A."/>
            <person name="Soop K."/>
            <person name="Spirin V."/>
            <person name="Szebenyi C."/>
            <person name="Tomsovsky M."/>
            <person name="Tulloss R.E."/>
            <person name="Uehling J."/>
            <person name="Grigoriev I.V."/>
            <person name="Vagvolgyi C."/>
            <person name="Papp T."/>
            <person name="Martin F.M."/>
            <person name="Miettinen O."/>
            <person name="Hibbett D.S."/>
            <person name="Nagy L.G."/>
        </authorList>
    </citation>
    <scope>NUCLEOTIDE SEQUENCE [LARGE SCALE GENOMIC DNA]</scope>
    <source>
        <strain evidence="1 2">CBS 121175</strain>
    </source>
</reference>
<dbReference type="AlphaFoldDB" id="A0A5C3L6L6"/>
<evidence type="ECO:0000313" key="2">
    <source>
        <dbReference type="Proteomes" id="UP000307440"/>
    </source>
</evidence>
<evidence type="ECO:0000313" key="1">
    <source>
        <dbReference type="EMBL" id="TFK28400.1"/>
    </source>
</evidence>
<gene>
    <name evidence="1" type="ORF">FA15DRAFT_715386</name>
</gene>
<proteinExistence type="predicted"/>
<dbReference type="EMBL" id="ML210156">
    <property type="protein sequence ID" value="TFK28400.1"/>
    <property type="molecule type" value="Genomic_DNA"/>
</dbReference>
<organism evidence="1 2">
    <name type="scientific">Coprinopsis marcescibilis</name>
    <name type="common">Agaric fungus</name>
    <name type="synonym">Psathyrella marcescibilis</name>
    <dbReference type="NCBI Taxonomy" id="230819"/>
    <lineage>
        <taxon>Eukaryota</taxon>
        <taxon>Fungi</taxon>
        <taxon>Dikarya</taxon>
        <taxon>Basidiomycota</taxon>
        <taxon>Agaricomycotina</taxon>
        <taxon>Agaricomycetes</taxon>
        <taxon>Agaricomycetidae</taxon>
        <taxon>Agaricales</taxon>
        <taxon>Agaricineae</taxon>
        <taxon>Psathyrellaceae</taxon>
        <taxon>Coprinopsis</taxon>
    </lineage>
</organism>
<protein>
    <submittedName>
        <fullName evidence="1">Uncharacterized protein</fullName>
    </submittedName>
</protein>
<name>A0A5C3L6L6_COPMA</name>
<dbReference type="Proteomes" id="UP000307440">
    <property type="component" value="Unassembled WGS sequence"/>
</dbReference>
<sequence>MSSTSKPLFQEIDLKPGDLTSGDKVVWLMYLTEFYGPFQATFHGLGLEDIIGQREAESMKSDQFSFHAGDMPDIDPGESKERLVLAIFFFPQFIKCKGGIEQTILAHAKRQRSSFPNNHRAAFVFPTEGTWYERDEIPFMQSWSKTVLNVAGHFTSVLMRERLWEWRPEKRTRFNELFGDLIRAGTDSVDIEYINALDIIKYVLNHDRFRVEEEMIGWNPVVSTKAGKIYKETLATLTPGPFENCSFNSDE</sequence>
<keyword evidence="2" id="KW-1185">Reference proteome</keyword>
<accession>A0A5C3L6L6</accession>